<dbReference type="GeneID" id="101853402"/>
<evidence type="ECO:0000256" key="1">
    <source>
        <dbReference type="ARBA" id="ARBA00022741"/>
    </source>
</evidence>
<dbReference type="InterPro" id="IPR005225">
    <property type="entry name" value="Small_GTP-bd"/>
</dbReference>
<dbReference type="PRINTS" id="PR00449">
    <property type="entry name" value="RASTRNSFRMNG"/>
</dbReference>
<sequence>MADWDFPHANGAASGAGTPKFKVILLGNSGVGKTSLFLRIRDDEFTSELPSTIGIDSCTRNLKAENQQIQLVLWDTAGVERFRTLTRNFYRSAQAVLLTFSVEEPTSLYQLSNWERDTREYAPTALRFLIGTKTDKPMQVPARTIQGFARSHNCEYAFLTSAKTGQGVNEALQMIGEQLMSSHKAQKYNQQNSWLEESIHVNQGQQSLKKNSCC</sequence>
<accession>A0ABM1A5J6</accession>
<dbReference type="PROSITE" id="PS51419">
    <property type="entry name" value="RAB"/>
    <property type="match status" value="1"/>
</dbReference>
<reference evidence="4" key="1">
    <citation type="submission" date="2025-08" db="UniProtKB">
        <authorList>
            <consortium name="RefSeq"/>
        </authorList>
    </citation>
    <scope>IDENTIFICATION</scope>
</reference>
<dbReference type="SMART" id="SM00175">
    <property type="entry name" value="RAB"/>
    <property type="match status" value="1"/>
</dbReference>
<dbReference type="InterPro" id="IPR050227">
    <property type="entry name" value="Rab"/>
</dbReference>
<protein>
    <submittedName>
        <fullName evidence="4">Ras-related protein Rab-13</fullName>
    </submittedName>
</protein>
<evidence type="ECO:0000313" key="4">
    <source>
        <dbReference type="RefSeq" id="XP_012941242.1"/>
    </source>
</evidence>
<evidence type="ECO:0000256" key="2">
    <source>
        <dbReference type="ARBA" id="ARBA00023134"/>
    </source>
</evidence>
<dbReference type="NCBIfam" id="TIGR00231">
    <property type="entry name" value="small_GTP"/>
    <property type="match status" value="1"/>
</dbReference>
<dbReference type="SMART" id="SM00176">
    <property type="entry name" value="RAN"/>
    <property type="match status" value="1"/>
</dbReference>
<dbReference type="InterPro" id="IPR027417">
    <property type="entry name" value="P-loop_NTPase"/>
</dbReference>
<proteinExistence type="predicted"/>
<dbReference type="PROSITE" id="PS51421">
    <property type="entry name" value="RAS"/>
    <property type="match status" value="1"/>
</dbReference>
<dbReference type="Gene3D" id="3.40.50.300">
    <property type="entry name" value="P-loop containing nucleotide triphosphate hydrolases"/>
    <property type="match status" value="1"/>
</dbReference>
<dbReference type="RefSeq" id="XP_012941242.1">
    <property type="nucleotide sequence ID" value="XM_013085788.2"/>
</dbReference>
<evidence type="ECO:0000313" key="3">
    <source>
        <dbReference type="Proteomes" id="UP000694888"/>
    </source>
</evidence>
<keyword evidence="3" id="KW-1185">Reference proteome</keyword>
<dbReference type="CDD" id="cd00154">
    <property type="entry name" value="Rab"/>
    <property type="match status" value="1"/>
</dbReference>
<name>A0ABM1A5J6_APLCA</name>
<keyword evidence="1" id="KW-0547">Nucleotide-binding</keyword>
<keyword evidence="2" id="KW-0342">GTP-binding</keyword>
<dbReference type="SMART" id="SM00174">
    <property type="entry name" value="RHO"/>
    <property type="match status" value="1"/>
</dbReference>
<dbReference type="SMART" id="SM00173">
    <property type="entry name" value="RAS"/>
    <property type="match status" value="1"/>
</dbReference>
<dbReference type="PANTHER" id="PTHR47977">
    <property type="entry name" value="RAS-RELATED PROTEIN RAB"/>
    <property type="match status" value="1"/>
</dbReference>
<dbReference type="Pfam" id="PF00071">
    <property type="entry name" value="Ras"/>
    <property type="match status" value="1"/>
</dbReference>
<organism evidence="3 4">
    <name type="scientific">Aplysia californica</name>
    <name type="common">California sea hare</name>
    <dbReference type="NCBI Taxonomy" id="6500"/>
    <lineage>
        <taxon>Eukaryota</taxon>
        <taxon>Metazoa</taxon>
        <taxon>Spiralia</taxon>
        <taxon>Lophotrochozoa</taxon>
        <taxon>Mollusca</taxon>
        <taxon>Gastropoda</taxon>
        <taxon>Heterobranchia</taxon>
        <taxon>Euthyneura</taxon>
        <taxon>Tectipleura</taxon>
        <taxon>Aplysiida</taxon>
        <taxon>Aplysioidea</taxon>
        <taxon>Aplysiidae</taxon>
        <taxon>Aplysia</taxon>
    </lineage>
</organism>
<dbReference type="SUPFAM" id="SSF52540">
    <property type="entry name" value="P-loop containing nucleoside triphosphate hydrolases"/>
    <property type="match status" value="1"/>
</dbReference>
<dbReference type="InterPro" id="IPR001806">
    <property type="entry name" value="Small_GTPase"/>
</dbReference>
<gene>
    <name evidence="4" type="primary">LOC101853402</name>
</gene>
<dbReference type="Proteomes" id="UP000694888">
    <property type="component" value="Unplaced"/>
</dbReference>